<dbReference type="SMART" id="SM00858">
    <property type="entry name" value="SAF"/>
    <property type="match status" value="1"/>
</dbReference>
<keyword evidence="5" id="KW-0574">Periplasm</keyword>
<protein>
    <recommendedName>
        <fullName evidence="3">Flagella basal body P-ring formation protein FlgA</fullName>
    </recommendedName>
</protein>
<keyword evidence="8" id="KW-0282">Flagellum</keyword>
<keyword evidence="8" id="KW-0966">Cell projection</keyword>
<dbReference type="EMBL" id="JACHLI010000018">
    <property type="protein sequence ID" value="MBB4865361.1"/>
    <property type="molecule type" value="Genomic_DNA"/>
</dbReference>
<keyword evidence="4" id="KW-0732">Signal</keyword>
<evidence type="ECO:0000256" key="6">
    <source>
        <dbReference type="ARBA" id="ARBA00025643"/>
    </source>
</evidence>
<dbReference type="Proteomes" id="UP000566995">
    <property type="component" value="Unassembled WGS sequence"/>
</dbReference>
<evidence type="ECO:0000259" key="7">
    <source>
        <dbReference type="SMART" id="SM00858"/>
    </source>
</evidence>
<comment type="similarity">
    <text evidence="2">Belongs to the FlgA family.</text>
</comment>
<evidence type="ECO:0000256" key="3">
    <source>
        <dbReference type="ARBA" id="ARBA00014754"/>
    </source>
</evidence>
<name>A0A7W7KM69_PSENT</name>
<dbReference type="Gene3D" id="2.30.30.760">
    <property type="match status" value="1"/>
</dbReference>
<dbReference type="CDD" id="cd11614">
    <property type="entry name" value="SAF_CpaB_FlgA_like"/>
    <property type="match status" value="1"/>
</dbReference>
<reference evidence="8 9" key="1">
    <citation type="submission" date="2020-08" db="EMBL/GenBank/DDBJ databases">
        <title>Functional genomics of gut bacteria from endangered species of beetles.</title>
        <authorList>
            <person name="Carlos-Shanley C."/>
        </authorList>
    </citation>
    <scope>NUCLEOTIDE SEQUENCE [LARGE SCALE GENOMIC DNA]</scope>
    <source>
        <strain evidence="8 9">S00179</strain>
    </source>
</reference>
<evidence type="ECO:0000256" key="1">
    <source>
        <dbReference type="ARBA" id="ARBA00004418"/>
    </source>
</evidence>
<dbReference type="PANTHER" id="PTHR36307:SF1">
    <property type="entry name" value="FLAGELLA BASAL BODY P-RING FORMATION PROTEIN FLGA"/>
    <property type="match status" value="1"/>
</dbReference>
<feature type="domain" description="SAF" evidence="7">
    <location>
        <begin position="145"/>
        <end position="207"/>
    </location>
</feature>
<comment type="subcellular location">
    <subcellularLocation>
        <location evidence="1">Periplasm</location>
    </subcellularLocation>
</comment>
<evidence type="ECO:0000256" key="4">
    <source>
        <dbReference type="ARBA" id="ARBA00022729"/>
    </source>
</evidence>
<proteinExistence type="inferred from homology"/>
<dbReference type="InterPro" id="IPR017585">
    <property type="entry name" value="SAF_FlgA"/>
</dbReference>
<dbReference type="PANTHER" id="PTHR36307">
    <property type="entry name" value="FLAGELLA BASAL BODY P-RING FORMATION PROTEIN FLGA"/>
    <property type="match status" value="1"/>
</dbReference>
<gene>
    <name evidence="8" type="ORF">HNP46_004242</name>
</gene>
<dbReference type="GO" id="GO:0042597">
    <property type="term" value="C:periplasmic space"/>
    <property type="evidence" value="ECO:0007669"/>
    <property type="project" value="UniProtKB-SubCell"/>
</dbReference>
<accession>A0A7W7KM69</accession>
<keyword evidence="8" id="KW-0969">Cilium</keyword>
<evidence type="ECO:0000256" key="2">
    <source>
        <dbReference type="ARBA" id="ARBA00010474"/>
    </source>
</evidence>
<comment type="caution">
    <text evidence="8">The sequence shown here is derived from an EMBL/GenBank/DDBJ whole genome shotgun (WGS) entry which is preliminary data.</text>
</comment>
<evidence type="ECO:0000313" key="8">
    <source>
        <dbReference type="EMBL" id="MBB4865361.1"/>
    </source>
</evidence>
<evidence type="ECO:0000313" key="9">
    <source>
        <dbReference type="Proteomes" id="UP000566995"/>
    </source>
</evidence>
<dbReference type="Gene3D" id="3.90.1210.10">
    <property type="entry name" value="Antifreeze-like/N-acetylneuraminic acid synthase C-terminal domain"/>
    <property type="match status" value="1"/>
</dbReference>
<comment type="function">
    <text evidence="6">Involved in the assembly process of the P-ring formation. It may associate with FlgF on the rod constituting a structure essential for the P-ring assembly or may act as a modulator protein for the P-ring assembly.</text>
</comment>
<dbReference type="GO" id="GO:0044780">
    <property type="term" value="P:bacterial-type flagellum assembly"/>
    <property type="evidence" value="ECO:0007669"/>
    <property type="project" value="InterPro"/>
</dbReference>
<dbReference type="AlphaFoldDB" id="A0A7W7KM69"/>
<dbReference type="InterPro" id="IPR039246">
    <property type="entry name" value="Flagellar_FlgA"/>
</dbReference>
<dbReference type="NCBIfam" id="TIGR03170">
    <property type="entry name" value="flgA_cterm"/>
    <property type="match status" value="1"/>
</dbReference>
<sequence length="269" mass="28586">MHIEIVTAISWRQLSGSGISDILLWFSGRIARCNTTLIHSAIMRMPVNSKAALATLLCCASLSALASPLEDVASLVTDQLGQDADNVRVDMPQADLDELLKGCEVPTPTLIGTAPQRGGRITVTFSCGGRLDSTRPIIANVTVSGMYLVAARAIPAGSELQSDDLEWRTGDLSKLPRNLVESLEDAEGKTTIRPIPKGATLQPSTLKTQPVVTRNAEVRVVVAGTGFHIEGRGVALENAGLNEWAKIKMPGGEVLRAQATGLNEVLVTQ</sequence>
<organism evidence="8 9">
    <name type="scientific">Pseudomonas nitroreducens</name>
    <dbReference type="NCBI Taxonomy" id="46680"/>
    <lineage>
        <taxon>Bacteria</taxon>
        <taxon>Pseudomonadati</taxon>
        <taxon>Pseudomonadota</taxon>
        <taxon>Gammaproteobacteria</taxon>
        <taxon>Pseudomonadales</taxon>
        <taxon>Pseudomonadaceae</taxon>
        <taxon>Pseudomonas</taxon>
    </lineage>
</organism>
<evidence type="ECO:0000256" key="5">
    <source>
        <dbReference type="ARBA" id="ARBA00022764"/>
    </source>
</evidence>
<dbReference type="Pfam" id="PF13144">
    <property type="entry name" value="ChapFlgA"/>
    <property type="match status" value="1"/>
</dbReference>
<dbReference type="InterPro" id="IPR013974">
    <property type="entry name" value="SAF"/>
</dbReference>